<keyword evidence="1" id="KW-0812">Transmembrane</keyword>
<sequence>MDWSLATAWWIAAGVLIAVELATGTFYLLMLALGACAGALAAHAGLGPPGQMLCAALVGGTATFLWHRRRERHHPAPAASNPDVNLDVGQSVHVDAWSADGLAQVQYRGAAWRARYVGNLPAQGGRHVIRAVDGSCLLLDR</sequence>
<keyword evidence="1" id="KW-0472">Membrane</keyword>
<name>A0ABS8XGF9_9BURK</name>
<feature type="transmembrane region" description="Helical" evidence="1">
    <location>
        <begin position="46"/>
        <end position="66"/>
    </location>
</feature>
<organism evidence="3 4">
    <name type="scientific">Pelomonas caseinilytica</name>
    <dbReference type="NCBI Taxonomy" id="2906763"/>
    <lineage>
        <taxon>Bacteria</taxon>
        <taxon>Pseudomonadati</taxon>
        <taxon>Pseudomonadota</taxon>
        <taxon>Betaproteobacteria</taxon>
        <taxon>Burkholderiales</taxon>
        <taxon>Sphaerotilaceae</taxon>
        <taxon>Roseateles</taxon>
    </lineage>
</organism>
<evidence type="ECO:0000259" key="2">
    <source>
        <dbReference type="Pfam" id="PF01957"/>
    </source>
</evidence>
<dbReference type="Proteomes" id="UP001201463">
    <property type="component" value="Unassembled WGS sequence"/>
</dbReference>
<keyword evidence="1" id="KW-1133">Transmembrane helix</keyword>
<accession>A0ABS8XGF9</accession>
<dbReference type="EMBL" id="JAJTWT010000011">
    <property type="protein sequence ID" value="MCE4539964.1"/>
    <property type="molecule type" value="Genomic_DNA"/>
</dbReference>
<evidence type="ECO:0000313" key="4">
    <source>
        <dbReference type="Proteomes" id="UP001201463"/>
    </source>
</evidence>
<dbReference type="InterPro" id="IPR002810">
    <property type="entry name" value="NfeD-like_C"/>
</dbReference>
<proteinExistence type="predicted"/>
<protein>
    <submittedName>
        <fullName evidence="3">NfeD family protein</fullName>
    </submittedName>
</protein>
<evidence type="ECO:0000256" key="1">
    <source>
        <dbReference type="SAM" id="Phobius"/>
    </source>
</evidence>
<feature type="domain" description="NfeD-like C-terminal" evidence="2">
    <location>
        <begin position="85"/>
        <end position="138"/>
    </location>
</feature>
<dbReference type="RefSeq" id="WP_233394478.1">
    <property type="nucleotide sequence ID" value="NZ_JAJTWT010000011.1"/>
</dbReference>
<reference evidence="3 4" key="1">
    <citation type="submission" date="2021-12" db="EMBL/GenBank/DDBJ databases">
        <title>Genome seq of p7.</title>
        <authorList>
            <person name="Seo T."/>
        </authorList>
    </citation>
    <scope>NUCLEOTIDE SEQUENCE [LARGE SCALE GENOMIC DNA]</scope>
    <source>
        <strain evidence="3 4">P7</strain>
    </source>
</reference>
<evidence type="ECO:0000313" key="3">
    <source>
        <dbReference type="EMBL" id="MCE4539964.1"/>
    </source>
</evidence>
<gene>
    <name evidence="3" type="ORF">LXT12_22180</name>
</gene>
<dbReference type="Pfam" id="PF01957">
    <property type="entry name" value="NfeD"/>
    <property type="match status" value="1"/>
</dbReference>
<comment type="caution">
    <text evidence="3">The sequence shown here is derived from an EMBL/GenBank/DDBJ whole genome shotgun (WGS) entry which is preliminary data.</text>
</comment>
<feature type="transmembrane region" description="Helical" evidence="1">
    <location>
        <begin position="7"/>
        <end position="40"/>
    </location>
</feature>
<keyword evidence="4" id="KW-1185">Reference proteome</keyword>